<evidence type="ECO:0000256" key="1">
    <source>
        <dbReference type="ARBA" id="ARBA00004571"/>
    </source>
</evidence>
<dbReference type="KEGG" id="cprv:CYPRO_0993"/>
<dbReference type="GO" id="GO:0015344">
    <property type="term" value="F:siderophore uptake transmembrane transporter activity"/>
    <property type="evidence" value="ECO:0007669"/>
    <property type="project" value="TreeGrafter"/>
</dbReference>
<organism evidence="8 9">
    <name type="scientific">Cyclonatronum proteinivorum</name>
    <dbReference type="NCBI Taxonomy" id="1457365"/>
    <lineage>
        <taxon>Bacteria</taxon>
        <taxon>Pseudomonadati</taxon>
        <taxon>Balneolota</taxon>
        <taxon>Balneolia</taxon>
        <taxon>Balneolales</taxon>
        <taxon>Cyclonatronaceae</taxon>
        <taxon>Cyclonatronum</taxon>
    </lineage>
</organism>
<dbReference type="SUPFAM" id="SSF49464">
    <property type="entry name" value="Carboxypeptidase regulatory domain-like"/>
    <property type="match status" value="1"/>
</dbReference>
<comment type="subcellular location">
    <subcellularLocation>
        <location evidence="1">Cell outer membrane</location>
        <topology evidence="1">Multi-pass membrane protein</topology>
    </subcellularLocation>
</comment>
<keyword evidence="2" id="KW-0813">Transport</keyword>
<evidence type="ECO:0000313" key="8">
    <source>
        <dbReference type="EMBL" id="AXJ00268.1"/>
    </source>
</evidence>
<keyword evidence="7" id="KW-0998">Cell outer membrane</keyword>
<keyword evidence="9" id="KW-1185">Reference proteome</keyword>
<dbReference type="Proteomes" id="UP000254808">
    <property type="component" value="Chromosome"/>
</dbReference>
<dbReference type="PANTHER" id="PTHR30069:SF29">
    <property type="entry name" value="HEMOGLOBIN AND HEMOGLOBIN-HAPTOGLOBIN-BINDING PROTEIN 1-RELATED"/>
    <property type="match status" value="1"/>
</dbReference>
<reference evidence="8 9" key="1">
    <citation type="submission" date="2018-03" db="EMBL/GenBank/DDBJ databases">
        <title>Phenotypic and genomic properties of Cyclonatronum proteinivorum gen. nov., sp. nov., a haloalkaliphilic bacteroidete from soda lakes possessing Na+-translocating rhodopsin.</title>
        <authorList>
            <person name="Toshchakov S.V."/>
            <person name="Korzhenkov A."/>
            <person name="Samarov N.I."/>
            <person name="Kublanov I.V."/>
            <person name="Muntyan M.S."/>
            <person name="Sorokin D.Y."/>
        </authorList>
    </citation>
    <scope>NUCLEOTIDE SEQUENCE [LARGE SCALE GENOMIC DNA]</scope>
    <source>
        <strain evidence="8 9">Omega</strain>
    </source>
</reference>
<proteinExistence type="predicted"/>
<keyword evidence="4" id="KW-0812">Transmembrane</keyword>
<keyword evidence="6" id="KW-0472">Membrane</keyword>
<evidence type="ECO:0000256" key="4">
    <source>
        <dbReference type="ARBA" id="ARBA00022692"/>
    </source>
</evidence>
<dbReference type="AlphaFoldDB" id="A0A345UIG6"/>
<keyword evidence="8" id="KW-0675">Receptor</keyword>
<sequence length="941" mass="104721">MLQHLILSFFPRIKTSVPAGKRVLSLFFLGMMSLLPFQTSVAQHTSPAFSVDFSGEALPEALQKVAALTSADLIYDPRIVGTRPVYRRVRGNTTAELLTSLLQGTQLDFIILSSGTFVIVQSAQRPPDFGAFSGQVVDAATGEPLQGATVMFADASGGTVTNRSGFFSINNMMSGRHELIFSFIGYEAVRKTIEVDGNDTTRERIPLNPKPLDVNPVVVSAHRSMLPASWHHETAEARSLWSTGDRHQCAVQSLSLFSGVQHGLPLSDTHIQGAQRGEHRMYLDGMPVYNPYSFGQLLSAFSPFAISRVELEKAGFDASMGSHIAGSIGLKHAVSPQHGENLIWQADPLSTNFFGSASHTTPTGNRMNLMAALRSSVWDIFEDPTLSGTLSEWDAIDPMLYSLISAQGLTSAGMRSFQPVANASNIAFYDVHLAGSAELGAYRRINFSLYSGLNEVETDVLAREQFFEDGFMFSRDHYNWQNTVAQLGYDWVVSPRLDLSFQAGFSGNRMRHNYIMADNSVFAALAGEMPLSDAEVFSLYRENLGHGALQHDRNEIRHFLGRADADYAINPRLSLSAGIQADFVASSFDLSSLFYLPAGDEQRSGHFSTYLNTHFSLPGPWRFTAGSRLTRLTGSNQTFLEPRAQAQYDRQKSAIGFWSVRVAGGLYRQFINQFDITNAGPSSIVPSFTIWAHDSRLPQPRAWQGSASFLSEPAPGTTIRLEGWLRHQPTGYITSYDRLLTDSGHTREGFDAFAEITDLNSWGGSVRLNQQLMGNSLNLLLGYDYSYAEINMQSQFGRVMPAPWNQPHSVQARVMGHLTNNWTVSGRWQYISGRTWGFRQAYYDFLMMHNVHGIDRFDFTQPEADRLPAYSQFDLSVIYTRSIGITQLQTRLDLVNLMNRRNIIDRGVHAHAMHEDGTQELSVYDRRMPGFSPSLSIQFSF</sequence>
<dbReference type="EMBL" id="CP027806">
    <property type="protein sequence ID" value="AXJ00268.1"/>
    <property type="molecule type" value="Genomic_DNA"/>
</dbReference>
<keyword evidence="3" id="KW-1134">Transmembrane beta strand</keyword>
<protein>
    <submittedName>
        <fullName evidence="8">Outer membrane receptor protein</fullName>
    </submittedName>
</protein>
<dbReference type="OrthoDB" id="1489192at2"/>
<evidence type="ECO:0000313" key="9">
    <source>
        <dbReference type="Proteomes" id="UP000254808"/>
    </source>
</evidence>
<dbReference type="InterPro" id="IPR036942">
    <property type="entry name" value="Beta-barrel_TonB_sf"/>
</dbReference>
<keyword evidence="5" id="KW-0732">Signal</keyword>
<dbReference type="Gene3D" id="3.55.50.30">
    <property type="match status" value="1"/>
</dbReference>
<gene>
    <name evidence="8" type="ORF">CYPRO_0993</name>
</gene>
<name>A0A345UIG6_9BACT</name>
<dbReference type="SUPFAM" id="SSF56935">
    <property type="entry name" value="Porins"/>
    <property type="match status" value="1"/>
</dbReference>
<dbReference type="InterPro" id="IPR039426">
    <property type="entry name" value="TonB-dep_rcpt-like"/>
</dbReference>
<dbReference type="Pfam" id="PF13715">
    <property type="entry name" value="CarbopepD_reg_2"/>
    <property type="match status" value="1"/>
</dbReference>
<dbReference type="GO" id="GO:0044718">
    <property type="term" value="P:siderophore transmembrane transport"/>
    <property type="evidence" value="ECO:0007669"/>
    <property type="project" value="TreeGrafter"/>
</dbReference>
<dbReference type="Gene3D" id="2.40.170.20">
    <property type="entry name" value="TonB-dependent receptor, beta-barrel domain"/>
    <property type="match status" value="1"/>
</dbReference>
<evidence type="ECO:0000256" key="6">
    <source>
        <dbReference type="ARBA" id="ARBA00023136"/>
    </source>
</evidence>
<evidence type="ECO:0000256" key="7">
    <source>
        <dbReference type="ARBA" id="ARBA00023237"/>
    </source>
</evidence>
<accession>A0A345UIG6</accession>
<evidence type="ECO:0000256" key="5">
    <source>
        <dbReference type="ARBA" id="ARBA00022729"/>
    </source>
</evidence>
<dbReference type="Gene3D" id="2.60.40.1120">
    <property type="entry name" value="Carboxypeptidase-like, regulatory domain"/>
    <property type="match status" value="1"/>
</dbReference>
<dbReference type="InterPro" id="IPR008969">
    <property type="entry name" value="CarboxyPept-like_regulatory"/>
</dbReference>
<evidence type="ECO:0000256" key="3">
    <source>
        <dbReference type="ARBA" id="ARBA00022452"/>
    </source>
</evidence>
<dbReference type="PANTHER" id="PTHR30069">
    <property type="entry name" value="TONB-DEPENDENT OUTER MEMBRANE RECEPTOR"/>
    <property type="match status" value="1"/>
</dbReference>
<dbReference type="GO" id="GO:0009279">
    <property type="term" value="C:cell outer membrane"/>
    <property type="evidence" value="ECO:0007669"/>
    <property type="project" value="UniProtKB-SubCell"/>
</dbReference>
<evidence type="ECO:0000256" key="2">
    <source>
        <dbReference type="ARBA" id="ARBA00022448"/>
    </source>
</evidence>